<dbReference type="SUPFAM" id="SSF51905">
    <property type="entry name" value="FAD/NAD(P)-binding domain"/>
    <property type="match status" value="1"/>
</dbReference>
<dbReference type="Pfam" id="PF01494">
    <property type="entry name" value="FAD_binding_3"/>
    <property type="match status" value="1"/>
</dbReference>
<name>A0A5M3XXT4_9ACTN</name>
<dbReference type="GO" id="GO:0004497">
    <property type="term" value="F:monooxygenase activity"/>
    <property type="evidence" value="ECO:0007669"/>
    <property type="project" value="UniProtKB-KW"/>
</dbReference>
<dbReference type="AlphaFoldDB" id="A0A5M3XXT4"/>
<comment type="caution">
    <text evidence="4">The sequence shown here is derived from an EMBL/GenBank/DDBJ whole genome shotgun (WGS) entry which is preliminary data.</text>
</comment>
<dbReference type="Gene3D" id="3.30.9.10">
    <property type="entry name" value="D-Amino Acid Oxidase, subunit A, domain 2"/>
    <property type="match status" value="1"/>
</dbReference>
<dbReference type="InterPro" id="IPR050493">
    <property type="entry name" value="FAD-dep_Monooxygenase_BioMet"/>
</dbReference>
<protein>
    <submittedName>
        <fullName evidence="4">Monooxygenase</fullName>
    </submittedName>
</protein>
<dbReference type="Proteomes" id="UP000377595">
    <property type="component" value="Unassembled WGS sequence"/>
</dbReference>
<evidence type="ECO:0000259" key="3">
    <source>
        <dbReference type="Pfam" id="PF01494"/>
    </source>
</evidence>
<sequence>MTAPHAEIVGGGIAGLGLGALLAQRGWSVRLHERGTEVREVGAGIYLRNNPLSVLEHLGLFDAVVEAGIEIEFERRCDRRGRTRHEERTVESKRMWALKRESLIRILETGARDAGVEIRTGSKVVSATPDGQVVTEDGATFSGDLVVGADGYHSAVRESLGLTRTYRKLPSVATRYVFDGREFEPVARTTMHWSGNRRVGVTPATPDSTYVFMICPEDDAAGVAHPIDAQSWSASFPALAAMFERIASLPGEPLQHNYMVVQAKRWHSGVAAILGDAAHGLPPLLGQGAGLALSNAFALARTLEESDGDVPAALARWEREYRHYADVTQKWSCRLDTLTWRWPKPLLFAREPALHAISNAPWWQREIHLADSFPIATG</sequence>
<dbReference type="PANTHER" id="PTHR13789">
    <property type="entry name" value="MONOOXYGENASE"/>
    <property type="match status" value="1"/>
</dbReference>
<dbReference type="EMBL" id="BLAF01000049">
    <property type="protein sequence ID" value="GES24253.1"/>
    <property type="molecule type" value="Genomic_DNA"/>
</dbReference>
<keyword evidence="1" id="KW-0560">Oxidoreductase</keyword>
<keyword evidence="5" id="KW-1185">Reference proteome</keyword>
<gene>
    <name evidence="4" type="ORF">Aple_071520</name>
</gene>
<proteinExistence type="predicted"/>
<evidence type="ECO:0000256" key="2">
    <source>
        <dbReference type="ARBA" id="ARBA00023033"/>
    </source>
</evidence>
<keyword evidence="2 4" id="KW-0503">Monooxygenase</keyword>
<reference evidence="4 5" key="1">
    <citation type="submission" date="2019-10" db="EMBL/GenBank/DDBJ databases">
        <title>Whole genome shotgun sequence of Acrocarpospora pleiomorpha NBRC 16267.</title>
        <authorList>
            <person name="Ichikawa N."/>
            <person name="Kimura A."/>
            <person name="Kitahashi Y."/>
            <person name="Komaki H."/>
            <person name="Oguchi A."/>
        </authorList>
    </citation>
    <scope>NUCLEOTIDE SEQUENCE [LARGE SCALE GENOMIC DNA]</scope>
    <source>
        <strain evidence="4 5">NBRC 16267</strain>
    </source>
</reference>
<feature type="domain" description="FAD-binding" evidence="3">
    <location>
        <begin position="8"/>
        <end position="304"/>
    </location>
</feature>
<dbReference type="InterPro" id="IPR002938">
    <property type="entry name" value="FAD-bd"/>
</dbReference>
<dbReference type="PRINTS" id="PR00420">
    <property type="entry name" value="RNGMNOXGNASE"/>
</dbReference>
<dbReference type="Gene3D" id="3.50.50.60">
    <property type="entry name" value="FAD/NAD(P)-binding domain"/>
    <property type="match status" value="1"/>
</dbReference>
<dbReference type="GO" id="GO:0071949">
    <property type="term" value="F:FAD binding"/>
    <property type="evidence" value="ECO:0007669"/>
    <property type="project" value="InterPro"/>
</dbReference>
<organism evidence="4 5">
    <name type="scientific">Acrocarpospora pleiomorpha</name>
    <dbReference type="NCBI Taxonomy" id="90975"/>
    <lineage>
        <taxon>Bacteria</taxon>
        <taxon>Bacillati</taxon>
        <taxon>Actinomycetota</taxon>
        <taxon>Actinomycetes</taxon>
        <taxon>Streptosporangiales</taxon>
        <taxon>Streptosporangiaceae</taxon>
        <taxon>Acrocarpospora</taxon>
    </lineage>
</organism>
<dbReference type="RefSeq" id="WP_155349106.1">
    <property type="nucleotide sequence ID" value="NZ_BAAAHM010000005.1"/>
</dbReference>
<evidence type="ECO:0000313" key="4">
    <source>
        <dbReference type="EMBL" id="GES24253.1"/>
    </source>
</evidence>
<evidence type="ECO:0000313" key="5">
    <source>
        <dbReference type="Proteomes" id="UP000377595"/>
    </source>
</evidence>
<dbReference type="OrthoDB" id="3356051at2"/>
<dbReference type="InterPro" id="IPR036188">
    <property type="entry name" value="FAD/NAD-bd_sf"/>
</dbReference>
<accession>A0A5M3XXT4</accession>
<dbReference type="PANTHER" id="PTHR13789:SF309">
    <property type="entry name" value="PUTATIVE (AFU_ORTHOLOGUE AFUA_6G14510)-RELATED"/>
    <property type="match status" value="1"/>
</dbReference>
<evidence type="ECO:0000256" key="1">
    <source>
        <dbReference type="ARBA" id="ARBA00023002"/>
    </source>
</evidence>